<dbReference type="Pfam" id="PF01343">
    <property type="entry name" value="Peptidase_S49"/>
    <property type="match status" value="1"/>
</dbReference>
<evidence type="ECO:0000313" key="7">
    <source>
        <dbReference type="EMBL" id="BBG30734.1"/>
    </source>
</evidence>
<keyword evidence="5" id="KW-1133">Transmembrane helix</keyword>
<dbReference type="KEGG" id="zpl:ZBT109_1988"/>
<dbReference type="Proteomes" id="UP000267342">
    <property type="component" value="Chromosome"/>
</dbReference>
<evidence type="ECO:0000256" key="3">
    <source>
        <dbReference type="ARBA" id="ARBA00022801"/>
    </source>
</evidence>
<keyword evidence="5" id="KW-0812">Transmembrane</keyword>
<keyword evidence="2 7" id="KW-0645">Protease</keyword>
<feature type="domain" description="Peptidase S49" evidence="6">
    <location>
        <begin position="136"/>
        <end position="277"/>
    </location>
</feature>
<dbReference type="GO" id="GO:0006508">
    <property type="term" value="P:proteolysis"/>
    <property type="evidence" value="ECO:0007669"/>
    <property type="project" value="UniProtKB-KW"/>
</dbReference>
<dbReference type="InterPro" id="IPR002142">
    <property type="entry name" value="Peptidase_S49"/>
</dbReference>
<dbReference type="GO" id="GO:0008236">
    <property type="term" value="F:serine-type peptidase activity"/>
    <property type="evidence" value="ECO:0007669"/>
    <property type="project" value="UniProtKB-KW"/>
</dbReference>
<evidence type="ECO:0000256" key="4">
    <source>
        <dbReference type="ARBA" id="ARBA00022825"/>
    </source>
</evidence>
<name>A0A348HGI2_9GAMM</name>
<dbReference type="Gene3D" id="6.20.330.10">
    <property type="match status" value="1"/>
</dbReference>
<evidence type="ECO:0000256" key="1">
    <source>
        <dbReference type="ARBA" id="ARBA00008683"/>
    </source>
</evidence>
<reference evidence="7 8" key="1">
    <citation type="submission" date="2018-09" db="EMBL/GenBank/DDBJ databases">
        <title>Zymobacter palmae IAM14233 (=T109) whole genome analysis.</title>
        <authorList>
            <person name="Yanase H."/>
        </authorList>
    </citation>
    <scope>NUCLEOTIDE SEQUENCE [LARGE SCALE GENOMIC DNA]</scope>
    <source>
        <strain evidence="7 8">IAM14233</strain>
    </source>
</reference>
<dbReference type="RefSeq" id="WP_051523693.1">
    <property type="nucleotide sequence ID" value="NZ_AP018933.1"/>
</dbReference>
<dbReference type="InterPro" id="IPR029045">
    <property type="entry name" value="ClpP/crotonase-like_dom_sf"/>
</dbReference>
<dbReference type="InterPro" id="IPR004635">
    <property type="entry name" value="Pept_S49_SppA"/>
</dbReference>
<evidence type="ECO:0000256" key="2">
    <source>
        <dbReference type="ARBA" id="ARBA00022670"/>
    </source>
</evidence>
<keyword evidence="3" id="KW-0378">Hydrolase</keyword>
<evidence type="ECO:0000256" key="5">
    <source>
        <dbReference type="SAM" id="Phobius"/>
    </source>
</evidence>
<dbReference type="SUPFAM" id="SSF52096">
    <property type="entry name" value="ClpP/crotonase"/>
    <property type="match status" value="1"/>
</dbReference>
<keyword evidence="5" id="KW-0472">Membrane</keyword>
<dbReference type="STRING" id="1123510.GCA_000620025_01149"/>
<feature type="transmembrane region" description="Helical" evidence="5">
    <location>
        <begin position="39"/>
        <end position="60"/>
    </location>
</feature>
<gene>
    <name evidence="7" type="ORF">ZBT109_1988</name>
</gene>
<dbReference type="InterPro" id="IPR047272">
    <property type="entry name" value="S49_SppA_C"/>
</dbReference>
<dbReference type="EMBL" id="AP018933">
    <property type="protein sequence ID" value="BBG30734.1"/>
    <property type="molecule type" value="Genomic_DNA"/>
</dbReference>
<comment type="similarity">
    <text evidence="1">Belongs to the peptidase S49 family.</text>
</comment>
<dbReference type="PANTHER" id="PTHR42987">
    <property type="entry name" value="PEPTIDASE S49"/>
    <property type="match status" value="1"/>
</dbReference>
<protein>
    <submittedName>
        <fullName evidence="7">Periplasmic serine proteases</fullName>
    </submittedName>
</protein>
<dbReference type="Gene3D" id="3.90.226.10">
    <property type="entry name" value="2-enoyl-CoA Hydratase, Chain A, domain 1"/>
    <property type="match status" value="1"/>
</dbReference>
<dbReference type="AlphaFoldDB" id="A0A348HGI2"/>
<dbReference type="CDD" id="cd07023">
    <property type="entry name" value="S49_Sppa_N_C"/>
    <property type="match status" value="1"/>
</dbReference>
<dbReference type="NCBIfam" id="TIGR00706">
    <property type="entry name" value="SppA_dom"/>
    <property type="match status" value="1"/>
</dbReference>
<dbReference type="PANTHER" id="PTHR42987:SF8">
    <property type="entry name" value="PROTEINASE"/>
    <property type="match status" value="1"/>
</dbReference>
<organism evidence="7 8">
    <name type="scientific">Zymobacter palmae</name>
    <dbReference type="NCBI Taxonomy" id="33074"/>
    <lineage>
        <taxon>Bacteria</taxon>
        <taxon>Pseudomonadati</taxon>
        <taxon>Pseudomonadota</taxon>
        <taxon>Gammaproteobacteria</taxon>
        <taxon>Oceanospirillales</taxon>
        <taxon>Halomonadaceae</taxon>
        <taxon>Zymobacter group</taxon>
        <taxon>Zymobacter</taxon>
    </lineage>
</organism>
<evidence type="ECO:0000259" key="6">
    <source>
        <dbReference type="Pfam" id="PF01343"/>
    </source>
</evidence>
<keyword evidence="4" id="KW-0720">Serine protease</keyword>
<keyword evidence="8" id="KW-1185">Reference proteome</keyword>
<sequence length="325" mass="35662">MSEHTSESSRNEQATLALLLQRMLNEQRRARRGRWIWRVFKLLMFIVVVLWLCGVLGRALSSGDEEARPHVGLVRIDGVISPDDDANADALIGALDDAWENTHTVSVVLLINSPGGTPVQAQRVYDEIMRLRKLGDKPIDAVIEDMGASGAYYIASAADHIYASSSSLVGSIGVISAGFGYDEAMKKVGIERRVYTAGSNKDMLDPFRPVSEEQRGHLQAVLNSTHQRFIADVKAGRGDRLHETPDMFSGLVWSGEQAVALGLVDELKSIDVLVREKVDDRTAVVDYTVEQPLFDRMSKRLGVAAMSALGIDTASSYKPVRAQLP</sequence>
<dbReference type="OrthoDB" id="9764363at2"/>
<accession>A0A348HGI2</accession>
<proteinExistence type="inferred from homology"/>
<evidence type="ECO:0000313" key="8">
    <source>
        <dbReference type="Proteomes" id="UP000267342"/>
    </source>
</evidence>